<accession>A0ACA9LBA0</accession>
<comment type="caution">
    <text evidence="1">The sequence shown here is derived from an EMBL/GenBank/DDBJ whole genome shotgun (WGS) entry which is preliminary data.</text>
</comment>
<protein>
    <submittedName>
        <fullName evidence="1">12509_t:CDS:1</fullName>
    </submittedName>
</protein>
<evidence type="ECO:0000313" key="1">
    <source>
        <dbReference type="EMBL" id="CAG8519367.1"/>
    </source>
</evidence>
<proteinExistence type="predicted"/>
<evidence type="ECO:0000313" key="2">
    <source>
        <dbReference type="Proteomes" id="UP000789702"/>
    </source>
</evidence>
<dbReference type="Proteomes" id="UP000789702">
    <property type="component" value="Unassembled WGS sequence"/>
</dbReference>
<keyword evidence="2" id="KW-1185">Reference proteome</keyword>
<dbReference type="EMBL" id="CAJVPU010003531">
    <property type="protein sequence ID" value="CAG8519367.1"/>
    <property type="molecule type" value="Genomic_DNA"/>
</dbReference>
<sequence length="173" mass="20384">MYIYIARSTEKTQWFSTQTMPLSMCIIWFFGIVSGFSKDTKIGKVQFESYIQYKEIATKQTKTIINDQYQFYENRELDFDRENQPEIIELLSDEDQMLEIIEISSYKEGQTLENIELLNKEDQIPKIIEISSDEEGQTLEIIELSSNKVFFEKEQITVSRDQTSETAEIKLNL</sequence>
<reference evidence="1" key="1">
    <citation type="submission" date="2021-06" db="EMBL/GenBank/DDBJ databases">
        <authorList>
            <person name="Kallberg Y."/>
            <person name="Tangrot J."/>
            <person name="Rosling A."/>
        </authorList>
    </citation>
    <scope>NUCLEOTIDE SEQUENCE</scope>
    <source>
        <strain evidence="1">IL203A</strain>
    </source>
</reference>
<gene>
    <name evidence="1" type="ORF">DHETER_LOCUS3837</name>
</gene>
<name>A0ACA9LBA0_9GLOM</name>
<organism evidence="1 2">
    <name type="scientific">Dentiscutata heterogama</name>
    <dbReference type="NCBI Taxonomy" id="1316150"/>
    <lineage>
        <taxon>Eukaryota</taxon>
        <taxon>Fungi</taxon>
        <taxon>Fungi incertae sedis</taxon>
        <taxon>Mucoromycota</taxon>
        <taxon>Glomeromycotina</taxon>
        <taxon>Glomeromycetes</taxon>
        <taxon>Diversisporales</taxon>
        <taxon>Gigasporaceae</taxon>
        <taxon>Dentiscutata</taxon>
    </lineage>
</organism>